<dbReference type="InterPro" id="IPR047951">
    <property type="entry name" value="Transpos_ISL3"/>
</dbReference>
<dbReference type="RefSeq" id="WP_154433274.1">
    <property type="nucleotide sequence ID" value="NZ_JBQHQP010000047.1"/>
</dbReference>
<sequence length="282" mass="31583">MNDSLKLDMFFPGELLSITSVDHDDSSIHIKMRSKTHSSKCPECGQETKTYHGTYLRKVQDLPILGKTARLHITAHEYVCNNESCSKVTFVEDFDGFLSYYGRMTERCADFICMLAMETSCEGCARICRAMNLQISGDSVIRLLIKRYRLQPVSECGSAIGVDDFAFKKRHTYGTIIVDQATHRPVAILDGRDGMTLKEWLKNNKHVKTVTRDRASAYSSAIQEILPDAMQIADRFHLHQNLLEAVKNTVNSVIPVDVRIPKDYGTGETAAAAGEPCKKNAL</sequence>
<evidence type="ECO:0000259" key="1">
    <source>
        <dbReference type="Pfam" id="PF01610"/>
    </source>
</evidence>
<protein>
    <submittedName>
        <fullName evidence="3">ISL3 family transposase</fullName>
    </submittedName>
</protein>
<comment type="caution">
    <text evidence="3">The sequence shown here is derived from an EMBL/GenBank/DDBJ whole genome shotgun (WGS) entry which is preliminary data.</text>
</comment>
<organism evidence="3 4">
    <name type="scientific">Oliverpabstia intestinalis</name>
    <dbReference type="NCBI Taxonomy" id="2606633"/>
    <lineage>
        <taxon>Bacteria</taxon>
        <taxon>Bacillati</taxon>
        <taxon>Bacillota</taxon>
        <taxon>Clostridia</taxon>
        <taxon>Lachnospirales</taxon>
        <taxon>Lachnospiraceae</taxon>
        <taxon>Oliverpabstia</taxon>
    </lineage>
</organism>
<accession>A0A7X2P6F9</accession>
<dbReference type="PANTHER" id="PTHR33498:SF1">
    <property type="entry name" value="TRANSPOSASE FOR INSERTION SEQUENCE ELEMENT IS1557"/>
    <property type="match status" value="1"/>
</dbReference>
<proteinExistence type="predicted"/>
<feature type="domain" description="Transposase IS204/IS1001/IS1096/IS1165 zinc-finger" evidence="2">
    <location>
        <begin position="40"/>
        <end position="82"/>
    </location>
</feature>
<dbReference type="EMBL" id="VUMS01000080">
    <property type="protein sequence ID" value="MST67985.1"/>
    <property type="molecule type" value="Genomic_DNA"/>
</dbReference>
<keyword evidence="4" id="KW-1185">Reference proteome</keyword>
<evidence type="ECO:0000313" key="3">
    <source>
        <dbReference type="EMBL" id="MST67985.1"/>
    </source>
</evidence>
<feature type="domain" description="Transposase IS204/IS1001/IS1096/IS1165 DDE" evidence="1">
    <location>
        <begin position="160"/>
        <end position="249"/>
    </location>
</feature>
<gene>
    <name evidence="3" type="ORF">FYJ57_15115</name>
</gene>
<dbReference type="NCBIfam" id="NF033550">
    <property type="entry name" value="transpos_ISL3"/>
    <property type="match status" value="1"/>
</dbReference>
<dbReference type="Pfam" id="PF01610">
    <property type="entry name" value="DDE_Tnp_ISL3"/>
    <property type="match status" value="1"/>
</dbReference>
<dbReference type="Proteomes" id="UP000440513">
    <property type="component" value="Unassembled WGS sequence"/>
</dbReference>
<name>A0A7X2P6F9_9FIRM</name>
<dbReference type="InterPro" id="IPR029261">
    <property type="entry name" value="Transposase_Znf"/>
</dbReference>
<dbReference type="InterPro" id="IPR002560">
    <property type="entry name" value="Transposase_DDE"/>
</dbReference>
<dbReference type="Pfam" id="PF14690">
    <property type="entry name" value="Zn_ribbon_ISL3"/>
    <property type="match status" value="1"/>
</dbReference>
<evidence type="ECO:0000259" key="2">
    <source>
        <dbReference type="Pfam" id="PF14690"/>
    </source>
</evidence>
<dbReference type="PANTHER" id="PTHR33498">
    <property type="entry name" value="TRANSPOSASE FOR INSERTION SEQUENCE ELEMENT IS1557"/>
    <property type="match status" value="1"/>
</dbReference>
<dbReference type="AlphaFoldDB" id="A0A7X2P6F9"/>
<reference evidence="3 4" key="1">
    <citation type="submission" date="2019-08" db="EMBL/GenBank/DDBJ databases">
        <title>In-depth cultivation of the pig gut microbiome towards novel bacterial diversity and tailored functional studies.</title>
        <authorList>
            <person name="Wylensek D."/>
            <person name="Hitch T.C.A."/>
            <person name="Clavel T."/>
        </authorList>
    </citation>
    <scope>NUCLEOTIDE SEQUENCE [LARGE SCALE GENOMIC DNA]</scope>
    <source>
        <strain evidence="3 4">BSM-380-WT-5A</strain>
    </source>
</reference>
<evidence type="ECO:0000313" key="4">
    <source>
        <dbReference type="Proteomes" id="UP000440513"/>
    </source>
</evidence>